<reference evidence="1 2" key="1">
    <citation type="submission" date="2018-12" db="EMBL/GenBank/DDBJ databases">
        <title>YIM 101343 draft genome.</title>
        <authorList>
            <person name="Chen X."/>
        </authorList>
    </citation>
    <scope>NUCLEOTIDE SEQUENCE [LARGE SCALE GENOMIC DNA]</scope>
    <source>
        <strain evidence="1 2">YIM 101343</strain>
    </source>
</reference>
<name>A0A3S0BH14_9CORY</name>
<evidence type="ECO:0000313" key="1">
    <source>
        <dbReference type="EMBL" id="RSZ62372.1"/>
    </source>
</evidence>
<gene>
    <name evidence="1" type="ORF">EAH68_09530</name>
</gene>
<dbReference type="EMBL" id="RXHJ01000011">
    <property type="protein sequence ID" value="RSZ62372.1"/>
    <property type="molecule type" value="Genomic_DNA"/>
</dbReference>
<proteinExistence type="predicted"/>
<sequence>MDLKQGARTQQFTVELVRAMPHLPVPQAVSAAMQLAHSMELPRFEDFGSMINLVNSLQLRPADEWAAFGYEPTDKAVPVRLEVPHEPAVPAKGKEHLPERGWDGRIRFEDHFLSVHTRRVHSSSTHLINYRDAVGAWRKRLGYATDPSLAYAEFTSAAVGRQIPMRRVEMLGNLWKIGAVATWETDWEGETSWCYVDQRPLPGESPDPMVNETDAWYRIRIHPDVGRDVIVEIARCLAEIYLGYVEKLWGPEVEGGAQRGPESEAAAYIALERLWIPQRSRRTNWYHRYVAGEPMPAEFRWDAVLRAAESVEDLLRGDTAPVTA</sequence>
<organism evidence="1 2">
    <name type="scientific">Corynebacterium hylobatis</name>
    <dbReference type="NCBI Taxonomy" id="1859290"/>
    <lineage>
        <taxon>Bacteria</taxon>
        <taxon>Bacillati</taxon>
        <taxon>Actinomycetota</taxon>
        <taxon>Actinomycetes</taxon>
        <taxon>Mycobacteriales</taxon>
        <taxon>Corynebacteriaceae</taxon>
        <taxon>Corynebacterium</taxon>
    </lineage>
</organism>
<dbReference type="Proteomes" id="UP000274907">
    <property type="component" value="Unassembled WGS sequence"/>
</dbReference>
<dbReference type="RefSeq" id="WP_126121101.1">
    <property type="nucleotide sequence ID" value="NZ_RXHJ01000011.1"/>
</dbReference>
<keyword evidence="2" id="KW-1185">Reference proteome</keyword>
<comment type="caution">
    <text evidence="1">The sequence shown here is derived from an EMBL/GenBank/DDBJ whole genome shotgun (WGS) entry which is preliminary data.</text>
</comment>
<dbReference type="AlphaFoldDB" id="A0A3S0BH14"/>
<dbReference type="OrthoDB" id="4395024at2"/>
<evidence type="ECO:0000313" key="2">
    <source>
        <dbReference type="Proteomes" id="UP000274907"/>
    </source>
</evidence>
<protein>
    <submittedName>
        <fullName evidence="1">Uncharacterized protein</fullName>
    </submittedName>
</protein>
<accession>A0A3S0BH14</accession>